<evidence type="ECO:0000313" key="4">
    <source>
        <dbReference type="EMBL" id="PMD47757.1"/>
    </source>
</evidence>
<dbReference type="PANTHER" id="PTHR38790">
    <property type="entry name" value="2EXR DOMAIN-CONTAINING PROTEIN-RELATED"/>
    <property type="match status" value="1"/>
</dbReference>
<protein>
    <recommendedName>
        <fullName evidence="3">DUF7730 domain-containing protein</fullName>
    </recommendedName>
</protein>
<evidence type="ECO:0000256" key="2">
    <source>
        <dbReference type="SAM" id="Phobius"/>
    </source>
</evidence>
<keyword evidence="2" id="KW-1133">Transmembrane helix</keyword>
<dbReference type="EMBL" id="KZ613938">
    <property type="protein sequence ID" value="PMD47757.1"/>
    <property type="molecule type" value="Genomic_DNA"/>
</dbReference>
<gene>
    <name evidence="4" type="ORF">L207DRAFT_576519</name>
</gene>
<proteinExistence type="predicted"/>
<evidence type="ECO:0000256" key="1">
    <source>
        <dbReference type="SAM" id="MobiDB-lite"/>
    </source>
</evidence>
<dbReference type="InterPro" id="IPR056632">
    <property type="entry name" value="DUF7730"/>
</dbReference>
<feature type="region of interest" description="Disordered" evidence="1">
    <location>
        <begin position="239"/>
        <end position="273"/>
    </location>
</feature>
<dbReference type="Proteomes" id="UP000235786">
    <property type="component" value="Unassembled WGS sequence"/>
</dbReference>
<dbReference type="AlphaFoldDB" id="A0A2J6SAF9"/>
<feature type="domain" description="DUF7730" evidence="3">
    <location>
        <begin position="10"/>
        <end position="243"/>
    </location>
</feature>
<dbReference type="OrthoDB" id="10331308at2759"/>
<evidence type="ECO:0000313" key="5">
    <source>
        <dbReference type="Proteomes" id="UP000235786"/>
    </source>
</evidence>
<sequence>MSRPSKPVSLLDLPVEIRLQIYNHLIATFSWGPNLHINLNSQFNPLCPPCPGPGQLTYLPCLAYNQAQTPVVRITNTLDLFRYHTHYGTCKGWHVRNGKAPSLQGTYLSIFLTCRTIHNEAIALLYTQHTFTLHSLPTLYQFLTQTPLTSLNYLTTLSLTLTIPPSYLTPPPPILYHGPDTAQSQWITTTFMLSRLPSLSSLKITIWNITYRRFLEDQMLLPLKSVRVQAGGTFSVCVPWQEPPSPSSNPEITDGSKNENENGGGVGMTISRRPRNHEPVIEPTFMEMNVQLDVGPIGHRRRRRRCADFFNSRFSGDGVWGVVAFVFCCPLILFAMLWDLVVGNGVELCKRGVGRLRNRNW</sequence>
<organism evidence="4 5">
    <name type="scientific">Hyaloscypha variabilis (strain UAMH 11265 / GT02V1 / F)</name>
    <name type="common">Meliniomyces variabilis</name>
    <dbReference type="NCBI Taxonomy" id="1149755"/>
    <lineage>
        <taxon>Eukaryota</taxon>
        <taxon>Fungi</taxon>
        <taxon>Dikarya</taxon>
        <taxon>Ascomycota</taxon>
        <taxon>Pezizomycotina</taxon>
        <taxon>Leotiomycetes</taxon>
        <taxon>Helotiales</taxon>
        <taxon>Hyaloscyphaceae</taxon>
        <taxon>Hyaloscypha</taxon>
        <taxon>Hyaloscypha variabilis</taxon>
    </lineage>
</organism>
<keyword evidence="2" id="KW-0472">Membrane</keyword>
<dbReference type="STRING" id="1149755.A0A2J6SAF9"/>
<feature type="transmembrane region" description="Helical" evidence="2">
    <location>
        <begin position="319"/>
        <end position="341"/>
    </location>
</feature>
<reference evidence="4 5" key="1">
    <citation type="submission" date="2016-04" db="EMBL/GenBank/DDBJ databases">
        <title>A degradative enzymes factory behind the ericoid mycorrhizal symbiosis.</title>
        <authorList>
            <consortium name="DOE Joint Genome Institute"/>
            <person name="Martino E."/>
            <person name="Morin E."/>
            <person name="Grelet G."/>
            <person name="Kuo A."/>
            <person name="Kohler A."/>
            <person name="Daghino S."/>
            <person name="Barry K."/>
            <person name="Choi C."/>
            <person name="Cichocki N."/>
            <person name="Clum A."/>
            <person name="Copeland A."/>
            <person name="Hainaut M."/>
            <person name="Haridas S."/>
            <person name="Labutti K."/>
            <person name="Lindquist E."/>
            <person name="Lipzen A."/>
            <person name="Khouja H.-R."/>
            <person name="Murat C."/>
            <person name="Ohm R."/>
            <person name="Olson A."/>
            <person name="Spatafora J."/>
            <person name="Veneault-Fourrey C."/>
            <person name="Henrissat B."/>
            <person name="Grigoriev I."/>
            <person name="Martin F."/>
            <person name="Perotto S."/>
        </authorList>
    </citation>
    <scope>NUCLEOTIDE SEQUENCE [LARGE SCALE GENOMIC DNA]</scope>
    <source>
        <strain evidence="4 5">F</strain>
    </source>
</reference>
<accession>A0A2J6SAF9</accession>
<keyword evidence="5" id="KW-1185">Reference proteome</keyword>
<dbReference type="Pfam" id="PF24864">
    <property type="entry name" value="DUF7730"/>
    <property type="match status" value="1"/>
</dbReference>
<name>A0A2J6SAF9_HYAVF</name>
<keyword evidence="2" id="KW-0812">Transmembrane</keyword>
<evidence type="ECO:0000259" key="3">
    <source>
        <dbReference type="Pfam" id="PF24864"/>
    </source>
</evidence>